<dbReference type="Pfam" id="PF00561">
    <property type="entry name" value="Abhydrolase_1"/>
    <property type="match status" value="1"/>
</dbReference>
<feature type="region of interest" description="Disordered" evidence="4">
    <location>
        <begin position="361"/>
        <end position="390"/>
    </location>
</feature>
<keyword evidence="2 5" id="KW-0732">Signal</keyword>
<dbReference type="RefSeq" id="WP_192767560.1">
    <property type="nucleotide sequence ID" value="NZ_JADBEB010000001.1"/>
</dbReference>
<evidence type="ECO:0000313" key="7">
    <source>
        <dbReference type="EMBL" id="MBE1487771.1"/>
    </source>
</evidence>
<evidence type="ECO:0000256" key="5">
    <source>
        <dbReference type="SAM" id="SignalP"/>
    </source>
</evidence>
<name>A0A927R7E4_9ACTN</name>
<protein>
    <submittedName>
        <fullName evidence="7">Pimeloyl-ACP methyl ester carboxylesterase</fullName>
    </submittedName>
</protein>
<proteinExistence type="inferred from homology"/>
<feature type="signal peptide" evidence="5">
    <location>
        <begin position="1"/>
        <end position="36"/>
    </location>
</feature>
<dbReference type="Gene3D" id="3.40.50.1820">
    <property type="entry name" value="alpha/beta hydrolase"/>
    <property type="match status" value="1"/>
</dbReference>
<gene>
    <name evidence="7" type="ORF">H4W31_003409</name>
</gene>
<dbReference type="AlphaFoldDB" id="A0A927R7E4"/>
<comment type="similarity">
    <text evidence="1">Belongs to the peptidase S33 family.</text>
</comment>
<keyword evidence="8" id="KW-1185">Reference proteome</keyword>
<feature type="domain" description="AB hydrolase-1" evidence="6">
    <location>
        <begin position="115"/>
        <end position="260"/>
    </location>
</feature>
<evidence type="ECO:0000256" key="4">
    <source>
        <dbReference type="SAM" id="MobiDB-lite"/>
    </source>
</evidence>
<reference evidence="7" key="1">
    <citation type="submission" date="2020-10" db="EMBL/GenBank/DDBJ databases">
        <title>Sequencing the genomes of 1000 actinobacteria strains.</title>
        <authorList>
            <person name="Klenk H.-P."/>
        </authorList>
    </citation>
    <scope>NUCLEOTIDE SEQUENCE</scope>
    <source>
        <strain evidence="7">DSM 46832</strain>
    </source>
</reference>
<dbReference type="InterPro" id="IPR029058">
    <property type="entry name" value="AB_hydrolase_fold"/>
</dbReference>
<dbReference type="GO" id="GO:0016787">
    <property type="term" value="F:hydrolase activity"/>
    <property type="evidence" value="ECO:0007669"/>
    <property type="project" value="UniProtKB-KW"/>
</dbReference>
<organism evidence="7 8">
    <name type="scientific">Plantactinospora soyae</name>
    <dbReference type="NCBI Taxonomy" id="1544732"/>
    <lineage>
        <taxon>Bacteria</taxon>
        <taxon>Bacillati</taxon>
        <taxon>Actinomycetota</taxon>
        <taxon>Actinomycetes</taxon>
        <taxon>Micromonosporales</taxon>
        <taxon>Micromonosporaceae</taxon>
        <taxon>Plantactinospora</taxon>
    </lineage>
</organism>
<dbReference type="Proteomes" id="UP000649753">
    <property type="component" value="Unassembled WGS sequence"/>
</dbReference>
<dbReference type="EMBL" id="JADBEB010000001">
    <property type="protein sequence ID" value="MBE1487771.1"/>
    <property type="molecule type" value="Genomic_DNA"/>
</dbReference>
<feature type="chain" id="PRO_5038103173" evidence="5">
    <location>
        <begin position="37"/>
        <end position="533"/>
    </location>
</feature>
<dbReference type="InterPro" id="IPR051601">
    <property type="entry name" value="Serine_prot/Carboxylest_S33"/>
</dbReference>
<dbReference type="PROSITE" id="PS51318">
    <property type="entry name" value="TAT"/>
    <property type="match status" value="1"/>
</dbReference>
<keyword evidence="3" id="KW-0378">Hydrolase</keyword>
<feature type="compositionally biased region" description="Pro residues" evidence="4">
    <location>
        <begin position="376"/>
        <end position="385"/>
    </location>
</feature>
<accession>A0A927R7E4</accession>
<sequence length="533" mass="56398">MNPSDTRTIGRRAAAVVAAAGLAGTLLAVVAPPASAGQHAPPVTWQSCPAYSDQTLALLAPPDKQPQLRELLGRLECGTVSVPLDYGRPNGRKITVALSRLKARDQAHRLGSLALNPGGPGGSGYLMPVEVILRGESTAGLNERYDLIGFDPRGVGYSTKVDCPAPDEMPDPPPPGPLTEDHARRIYDAQVAANAACGRSDPPFLGQLTTANVARDLDRIRAGLGEPRLNFLGISWGTWLGVVYRTLYPQQVGRMFLDSVAIPRFSIPAFVQGRADAAERKAGRMTAWLSEYDDTYGLGTTAAEVRETIIALRADYDANPRRFTDLPEPLDGGLIADAAGQDSPVWPLVGQILKELREATGPTAPPTVKQVLGGSGPPPPAPPADAPERSNRTMNKAAFCNEDPSRSDFASAWAAYRRNLTHNPMTGRSVNFAAGCAGWPLPVQAFRIKPGGGSLVLSGHRWEVPSPYEWTLQTRDIAGGKVYTVDDDVHGSALMECTADLVGFFNTGRIDGGCDGVPVPTGPAAAAAAFSSS</sequence>
<evidence type="ECO:0000256" key="1">
    <source>
        <dbReference type="ARBA" id="ARBA00010088"/>
    </source>
</evidence>
<evidence type="ECO:0000313" key="8">
    <source>
        <dbReference type="Proteomes" id="UP000649753"/>
    </source>
</evidence>
<evidence type="ECO:0000256" key="2">
    <source>
        <dbReference type="ARBA" id="ARBA00022729"/>
    </source>
</evidence>
<dbReference type="InterPro" id="IPR006311">
    <property type="entry name" value="TAT_signal"/>
</dbReference>
<dbReference type="InterPro" id="IPR000073">
    <property type="entry name" value="AB_hydrolase_1"/>
</dbReference>
<dbReference type="SUPFAM" id="SSF53474">
    <property type="entry name" value="alpha/beta-Hydrolases"/>
    <property type="match status" value="1"/>
</dbReference>
<evidence type="ECO:0000256" key="3">
    <source>
        <dbReference type="ARBA" id="ARBA00022801"/>
    </source>
</evidence>
<dbReference type="PANTHER" id="PTHR43248:SF29">
    <property type="entry name" value="TRIPEPTIDYL AMINOPEPTIDASE"/>
    <property type="match status" value="1"/>
</dbReference>
<evidence type="ECO:0000259" key="6">
    <source>
        <dbReference type="Pfam" id="PF00561"/>
    </source>
</evidence>
<comment type="caution">
    <text evidence="7">The sequence shown here is derived from an EMBL/GenBank/DDBJ whole genome shotgun (WGS) entry which is preliminary data.</text>
</comment>
<dbReference type="PANTHER" id="PTHR43248">
    <property type="entry name" value="2-SUCCINYL-6-HYDROXY-2,4-CYCLOHEXADIENE-1-CARBOXYLATE SYNTHASE"/>
    <property type="match status" value="1"/>
</dbReference>